<gene>
    <name evidence="1" type="ORF">B0H17DRAFT_1100397</name>
</gene>
<comment type="caution">
    <text evidence="1">The sequence shown here is derived from an EMBL/GenBank/DDBJ whole genome shotgun (WGS) entry which is preliminary data.</text>
</comment>
<proteinExistence type="predicted"/>
<reference evidence="1" key="1">
    <citation type="submission" date="2023-03" db="EMBL/GenBank/DDBJ databases">
        <title>Massive genome expansion in bonnet fungi (Mycena s.s.) driven by repeated elements and novel gene families across ecological guilds.</title>
        <authorList>
            <consortium name="Lawrence Berkeley National Laboratory"/>
            <person name="Harder C.B."/>
            <person name="Miyauchi S."/>
            <person name="Viragh M."/>
            <person name="Kuo A."/>
            <person name="Thoen E."/>
            <person name="Andreopoulos B."/>
            <person name="Lu D."/>
            <person name="Skrede I."/>
            <person name="Drula E."/>
            <person name="Henrissat B."/>
            <person name="Morin E."/>
            <person name="Kohler A."/>
            <person name="Barry K."/>
            <person name="LaButti K."/>
            <person name="Morin E."/>
            <person name="Salamov A."/>
            <person name="Lipzen A."/>
            <person name="Mereny Z."/>
            <person name="Hegedus B."/>
            <person name="Baldrian P."/>
            <person name="Stursova M."/>
            <person name="Weitz H."/>
            <person name="Taylor A."/>
            <person name="Grigoriev I.V."/>
            <person name="Nagy L.G."/>
            <person name="Martin F."/>
            <person name="Kauserud H."/>
        </authorList>
    </citation>
    <scope>NUCLEOTIDE SEQUENCE</scope>
    <source>
        <strain evidence="1">CBHHK067</strain>
    </source>
</reference>
<dbReference type="AlphaFoldDB" id="A0AAD7G4C0"/>
<evidence type="ECO:0000313" key="2">
    <source>
        <dbReference type="Proteomes" id="UP001221757"/>
    </source>
</evidence>
<dbReference type="Proteomes" id="UP001221757">
    <property type="component" value="Unassembled WGS sequence"/>
</dbReference>
<sequence>SFGPRGFIPRYAHFSYFHVNFVGTRGRCADSISEPPRVPQHVRSSLGSLLTDRRWRNAESSVGDAHRQNLPLVADSDTTADLIADVAANCSAFLVPISSPAPAPASFNASALLMQPEQVVHYYRASSVALSLDGYNNGADTCGHAVPCARRRESARVSECDDWAGGPELDSPSMLAASAFAE</sequence>
<protein>
    <submittedName>
        <fullName evidence="1">Uncharacterized protein</fullName>
    </submittedName>
</protein>
<evidence type="ECO:0000313" key="1">
    <source>
        <dbReference type="EMBL" id="KAJ7653845.1"/>
    </source>
</evidence>
<accession>A0AAD7G4C0</accession>
<feature type="non-terminal residue" evidence="1">
    <location>
        <position position="182"/>
    </location>
</feature>
<dbReference type="EMBL" id="JARKIE010000329">
    <property type="protein sequence ID" value="KAJ7653845.1"/>
    <property type="molecule type" value="Genomic_DNA"/>
</dbReference>
<organism evidence="1 2">
    <name type="scientific">Mycena rosella</name>
    <name type="common">Pink bonnet</name>
    <name type="synonym">Agaricus rosellus</name>
    <dbReference type="NCBI Taxonomy" id="1033263"/>
    <lineage>
        <taxon>Eukaryota</taxon>
        <taxon>Fungi</taxon>
        <taxon>Dikarya</taxon>
        <taxon>Basidiomycota</taxon>
        <taxon>Agaricomycotina</taxon>
        <taxon>Agaricomycetes</taxon>
        <taxon>Agaricomycetidae</taxon>
        <taxon>Agaricales</taxon>
        <taxon>Marasmiineae</taxon>
        <taxon>Mycenaceae</taxon>
        <taxon>Mycena</taxon>
    </lineage>
</organism>
<name>A0AAD7G4C0_MYCRO</name>
<keyword evidence="2" id="KW-1185">Reference proteome</keyword>